<feature type="region of interest" description="Disordered" evidence="1">
    <location>
        <begin position="1"/>
        <end position="29"/>
    </location>
</feature>
<feature type="compositionally biased region" description="Low complexity" evidence="1">
    <location>
        <begin position="1"/>
        <end position="10"/>
    </location>
</feature>
<evidence type="ECO:0000256" key="1">
    <source>
        <dbReference type="SAM" id="MobiDB-lite"/>
    </source>
</evidence>
<evidence type="ECO:0000259" key="2">
    <source>
        <dbReference type="Pfam" id="PF14309"/>
    </source>
</evidence>
<name>A0ABD1RDP3_9LAMI</name>
<proteinExistence type="predicted"/>
<evidence type="ECO:0000313" key="3">
    <source>
        <dbReference type="EMBL" id="KAL2486112.1"/>
    </source>
</evidence>
<protein>
    <recommendedName>
        <fullName evidence="2">DUF4378 domain-containing protein</fullName>
    </recommendedName>
</protein>
<keyword evidence="4" id="KW-1185">Reference proteome</keyword>
<dbReference type="Pfam" id="PF14309">
    <property type="entry name" value="DUF4378"/>
    <property type="match status" value="1"/>
</dbReference>
<dbReference type="PANTHER" id="PTHR46634">
    <property type="entry name" value="M REDUCTASE II SUBUNIT GAMMA, PUTATIVE (DUF3741)-RELATED"/>
    <property type="match status" value="1"/>
</dbReference>
<comment type="caution">
    <text evidence="3">The sequence shown here is derived from an EMBL/GenBank/DDBJ whole genome shotgun (WGS) entry which is preliminary data.</text>
</comment>
<dbReference type="AlphaFoldDB" id="A0ABD1RDP3"/>
<dbReference type="InterPro" id="IPR025486">
    <property type="entry name" value="DUF4378"/>
</dbReference>
<organism evidence="3 4">
    <name type="scientific">Abeliophyllum distichum</name>
    <dbReference type="NCBI Taxonomy" id="126358"/>
    <lineage>
        <taxon>Eukaryota</taxon>
        <taxon>Viridiplantae</taxon>
        <taxon>Streptophyta</taxon>
        <taxon>Embryophyta</taxon>
        <taxon>Tracheophyta</taxon>
        <taxon>Spermatophyta</taxon>
        <taxon>Magnoliopsida</taxon>
        <taxon>eudicotyledons</taxon>
        <taxon>Gunneridae</taxon>
        <taxon>Pentapetalae</taxon>
        <taxon>asterids</taxon>
        <taxon>lamiids</taxon>
        <taxon>Lamiales</taxon>
        <taxon>Oleaceae</taxon>
        <taxon>Forsythieae</taxon>
        <taxon>Abeliophyllum</taxon>
    </lineage>
</organism>
<feature type="domain" description="DUF4378" evidence="2">
    <location>
        <begin position="169"/>
        <end position="343"/>
    </location>
</feature>
<sequence>MGKVSSLLSSRSKKPSNDKSSSCQSKDESHFLGLLHGQIGNDRTECLSDKEQELHSPGLLELSSKSYSTNLIGKQGLISPQVGLSVTKPITSENSSENQDQQSPISVLDPLFEEDEHTAPESSGDSKPDRQGKEFSIQLIEKSPHTASSYPLTPSLPAQGAKEEEREWFFFIRTLLSVAGLDGEVEYESFLARWHSSESPLDPSLRDKYMDLKDKETMHEAKQRQKRSTRKPVFDCVNAALVDIAGYGSDSCQRAIPCTGANNSLIENASFTMEDQVWAMMKTWFSGEVSYVLGDCGNDDSQVVEKVVRNEVVGKRWLDHFRMETCKLGKKIETKLLDELVQEAVAELTGSVPLGCYSL</sequence>
<gene>
    <name evidence="3" type="ORF">Adt_30868</name>
</gene>
<feature type="compositionally biased region" description="Basic and acidic residues" evidence="1">
    <location>
        <begin position="43"/>
        <end position="54"/>
    </location>
</feature>
<reference evidence="4" key="1">
    <citation type="submission" date="2024-07" db="EMBL/GenBank/DDBJ databases">
        <title>Two chromosome-level genome assemblies of Korean endemic species Abeliophyllum distichum and Forsythia ovata (Oleaceae).</title>
        <authorList>
            <person name="Jang H."/>
        </authorList>
    </citation>
    <scope>NUCLEOTIDE SEQUENCE [LARGE SCALE GENOMIC DNA]</scope>
</reference>
<accession>A0ABD1RDP3</accession>
<dbReference type="PANTHER" id="PTHR46634:SF3">
    <property type="entry name" value="M REDUCTASE II SUBUNIT GAMMA, PUTATIVE (DUF3741)-RELATED"/>
    <property type="match status" value="1"/>
</dbReference>
<dbReference type="EMBL" id="JBFOLK010000009">
    <property type="protein sequence ID" value="KAL2486112.1"/>
    <property type="molecule type" value="Genomic_DNA"/>
</dbReference>
<dbReference type="Proteomes" id="UP001604336">
    <property type="component" value="Unassembled WGS sequence"/>
</dbReference>
<feature type="region of interest" description="Disordered" evidence="1">
    <location>
        <begin position="43"/>
        <end position="62"/>
    </location>
</feature>
<evidence type="ECO:0000313" key="4">
    <source>
        <dbReference type="Proteomes" id="UP001604336"/>
    </source>
</evidence>